<keyword evidence="2" id="KW-1185">Reference proteome</keyword>
<dbReference type="EMBL" id="JAAQPH010000013">
    <property type="protein sequence ID" value="NIA70286.1"/>
    <property type="molecule type" value="Genomic_DNA"/>
</dbReference>
<dbReference type="AlphaFoldDB" id="A0A967EZG6"/>
<proteinExistence type="predicted"/>
<gene>
    <name evidence="1" type="ORF">HBA54_16890</name>
</gene>
<evidence type="ECO:0000313" key="1">
    <source>
        <dbReference type="EMBL" id="NIA70286.1"/>
    </source>
</evidence>
<reference evidence="1" key="1">
    <citation type="submission" date="2020-03" db="EMBL/GenBank/DDBJ databases">
        <title>Genome of Pelagibius litoralis DSM 21314T.</title>
        <authorList>
            <person name="Wang G."/>
        </authorList>
    </citation>
    <scope>NUCLEOTIDE SEQUENCE</scope>
    <source>
        <strain evidence="1">DSM 21314</strain>
    </source>
</reference>
<dbReference type="RefSeq" id="WP_167226733.1">
    <property type="nucleotide sequence ID" value="NZ_JAAQPH010000013.1"/>
</dbReference>
<comment type="caution">
    <text evidence="1">The sequence shown here is derived from an EMBL/GenBank/DDBJ whole genome shotgun (WGS) entry which is preliminary data.</text>
</comment>
<sequence>MLTSNPMTMGREQGRDPGEILYADDYLAELSGALPPPLHSRFLEMYDYLEKVRPADALPGRQHIDPVDFPHLLALINLVDVERHQGGLSFRFRLVGTTQIAMAGRDVTGMTIDNAVVPSLASRVTANMEKVLLTARPLYDRFPMPHPNRQFIESERVYYPLAADGKTIDIFLILNGYIGSEDDPAGTRLGLLQG</sequence>
<accession>A0A967EZG6</accession>
<dbReference type="Proteomes" id="UP000761264">
    <property type="component" value="Unassembled WGS sequence"/>
</dbReference>
<dbReference type="Pfam" id="PF07310">
    <property type="entry name" value="PAS_5"/>
    <property type="match status" value="1"/>
</dbReference>
<organism evidence="1 2">
    <name type="scientific">Pelagibius litoralis</name>
    <dbReference type="NCBI Taxonomy" id="374515"/>
    <lineage>
        <taxon>Bacteria</taxon>
        <taxon>Pseudomonadati</taxon>
        <taxon>Pseudomonadota</taxon>
        <taxon>Alphaproteobacteria</taxon>
        <taxon>Rhodospirillales</taxon>
        <taxon>Rhodovibrionaceae</taxon>
        <taxon>Pelagibius</taxon>
    </lineage>
</organism>
<name>A0A967EZG6_9PROT</name>
<evidence type="ECO:0000313" key="2">
    <source>
        <dbReference type="Proteomes" id="UP000761264"/>
    </source>
</evidence>
<dbReference type="InterPro" id="IPR009922">
    <property type="entry name" value="DUF1457"/>
</dbReference>
<protein>
    <submittedName>
        <fullName evidence="1">PAS domain-containing protein</fullName>
    </submittedName>
</protein>